<dbReference type="FunFam" id="2.40.50.140:FF:000012">
    <property type="entry name" value="DNA ligase"/>
    <property type="match status" value="1"/>
</dbReference>
<evidence type="ECO:0000256" key="13">
    <source>
        <dbReference type="ARBA" id="ARBA00034005"/>
    </source>
</evidence>
<dbReference type="GO" id="GO:0006281">
    <property type="term" value="P:DNA repair"/>
    <property type="evidence" value="ECO:0007669"/>
    <property type="project" value="UniProtKB-KW"/>
</dbReference>
<dbReference type="CDD" id="cd00114">
    <property type="entry name" value="LIGANc"/>
    <property type="match status" value="1"/>
</dbReference>
<feature type="binding site" evidence="15">
    <location>
        <position position="316"/>
    </location>
    <ligand>
        <name>NAD(+)</name>
        <dbReference type="ChEBI" id="CHEBI:57540"/>
    </ligand>
</feature>
<keyword evidence="12 15" id="KW-0464">Manganese</keyword>
<dbReference type="Pfam" id="PF01653">
    <property type="entry name" value="DNA_ligase_aden"/>
    <property type="match status" value="1"/>
</dbReference>
<evidence type="ECO:0000256" key="11">
    <source>
        <dbReference type="ARBA" id="ARBA00023204"/>
    </source>
</evidence>
<dbReference type="Pfam" id="PF03119">
    <property type="entry name" value="DNA_ligase_ZBD"/>
    <property type="match status" value="1"/>
</dbReference>
<dbReference type="InterPro" id="IPR013839">
    <property type="entry name" value="DNAligase_adenylation"/>
</dbReference>
<keyword evidence="8 15" id="KW-0862">Zinc</keyword>
<dbReference type="InterPro" id="IPR010994">
    <property type="entry name" value="RuvA_2-like"/>
</dbReference>
<keyword evidence="19" id="KW-1185">Reference proteome</keyword>
<evidence type="ECO:0000259" key="17">
    <source>
        <dbReference type="PROSITE" id="PS50172"/>
    </source>
</evidence>
<dbReference type="HAMAP" id="MF_01588">
    <property type="entry name" value="DNA_ligase_A"/>
    <property type="match status" value="1"/>
</dbReference>
<dbReference type="PIRSF" id="PIRSF001604">
    <property type="entry name" value="LigA"/>
    <property type="match status" value="1"/>
</dbReference>
<dbReference type="KEGG" id="sniv:SFSGTM_22660"/>
<feature type="binding site" evidence="15">
    <location>
        <position position="138"/>
    </location>
    <ligand>
        <name>NAD(+)</name>
        <dbReference type="ChEBI" id="CHEBI:57540"/>
    </ligand>
</feature>
<feature type="active site" description="N6-AMP-lysine intermediate" evidence="15">
    <location>
        <position position="117"/>
    </location>
</feature>
<comment type="catalytic activity">
    <reaction evidence="13 15 16">
        <text>NAD(+) + (deoxyribonucleotide)n-3'-hydroxyl + 5'-phospho-(deoxyribonucleotide)m = (deoxyribonucleotide)n+m + AMP + beta-nicotinamide D-nucleotide.</text>
        <dbReference type="EC" id="6.5.1.2"/>
    </reaction>
</comment>
<dbReference type="Gene3D" id="3.30.470.30">
    <property type="entry name" value="DNA ligase/mRNA capping enzyme"/>
    <property type="match status" value="1"/>
</dbReference>
<name>A0A809S3Y2_9PROT</name>
<dbReference type="NCBIfam" id="TIGR00575">
    <property type="entry name" value="dnlj"/>
    <property type="match status" value="1"/>
</dbReference>
<dbReference type="FunFam" id="1.10.150.20:FF:000006">
    <property type="entry name" value="DNA ligase"/>
    <property type="match status" value="1"/>
</dbReference>
<keyword evidence="6 15" id="KW-0479">Metal-binding</keyword>
<dbReference type="InterPro" id="IPR004149">
    <property type="entry name" value="Znf_DNAligase_C4"/>
</dbReference>
<dbReference type="RefSeq" id="WP_162085324.1">
    <property type="nucleotide sequence ID" value="NZ_AP021881.1"/>
</dbReference>
<evidence type="ECO:0000256" key="10">
    <source>
        <dbReference type="ARBA" id="ARBA00023027"/>
    </source>
</evidence>
<dbReference type="CDD" id="cd17748">
    <property type="entry name" value="BRCT_DNA_ligase_like"/>
    <property type="match status" value="1"/>
</dbReference>
<feature type="binding site" evidence="15">
    <location>
        <begin position="35"/>
        <end position="39"/>
    </location>
    <ligand>
        <name>NAD(+)</name>
        <dbReference type="ChEBI" id="CHEBI:57540"/>
    </ligand>
</feature>
<reference evidence="19" key="1">
    <citation type="submission" date="2019-11" db="EMBL/GenBank/DDBJ databases">
        <title>Isolation and characterization of a novel species in the genus Sulfuriferula.</title>
        <authorList>
            <person name="Mochizuki J."/>
            <person name="Kojima H."/>
            <person name="Fukui M."/>
        </authorList>
    </citation>
    <scope>NUCLEOTIDE SEQUENCE [LARGE SCALE GENOMIC DNA]</scope>
    <source>
        <strain evidence="19">SGTM</strain>
    </source>
</reference>
<dbReference type="InterPro" id="IPR001357">
    <property type="entry name" value="BRCT_dom"/>
</dbReference>
<evidence type="ECO:0000256" key="15">
    <source>
        <dbReference type="HAMAP-Rule" id="MF_01588"/>
    </source>
</evidence>
<evidence type="ECO:0000256" key="3">
    <source>
        <dbReference type="ARBA" id="ARBA00013308"/>
    </source>
</evidence>
<feature type="binding site" evidence="15">
    <location>
        <position position="292"/>
    </location>
    <ligand>
        <name>NAD(+)</name>
        <dbReference type="ChEBI" id="CHEBI:57540"/>
    </ligand>
</feature>
<dbReference type="SUPFAM" id="SSF56091">
    <property type="entry name" value="DNA ligase/mRNA capping enzyme, catalytic domain"/>
    <property type="match status" value="1"/>
</dbReference>
<feature type="binding site" evidence="15">
    <location>
        <position position="410"/>
    </location>
    <ligand>
        <name>Zn(2+)</name>
        <dbReference type="ChEBI" id="CHEBI:29105"/>
    </ligand>
</feature>
<keyword evidence="10 15" id="KW-0520">NAD</keyword>
<comment type="caution">
    <text evidence="15">Lacks conserved residue(s) required for the propagation of feature annotation.</text>
</comment>
<gene>
    <name evidence="15 18" type="primary">ligA</name>
    <name evidence="18" type="ORF">SFSGTM_22660</name>
</gene>
<dbReference type="InterPro" id="IPR004150">
    <property type="entry name" value="NAD_DNA_ligase_OB"/>
</dbReference>
<evidence type="ECO:0000256" key="7">
    <source>
        <dbReference type="ARBA" id="ARBA00022763"/>
    </source>
</evidence>
<dbReference type="PROSITE" id="PS01056">
    <property type="entry name" value="DNA_LIGASE_N2"/>
    <property type="match status" value="1"/>
</dbReference>
<dbReference type="Pfam" id="PF03120">
    <property type="entry name" value="OB_DNA_ligase"/>
    <property type="match status" value="1"/>
</dbReference>
<dbReference type="GO" id="GO:0003911">
    <property type="term" value="F:DNA ligase (NAD+) activity"/>
    <property type="evidence" value="ECO:0007669"/>
    <property type="project" value="UniProtKB-UniRule"/>
</dbReference>
<feature type="binding site" evidence="15">
    <location>
        <position position="175"/>
    </location>
    <ligand>
        <name>NAD(+)</name>
        <dbReference type="ChEBI" id="CHEBI:57540"/>
    </ligand>
</feature>
<dbReference type="Gene3D" id="6.20.10.30">
    <property type="match status" value="1"/>
</dbReference>
<feature type="domain" description="BRCT" evidence="17">
    <location>
        <begin position="594"/>
        <end position="676"/>
    </location>
</feature>
<dbReference type="InterPro" id="IPR012340">
    <property type="entry name" value="NA-bd_OB-fold"/>
</dbReference>
<feature type="binding site" evidence="15">
    <location>
        <position position="413"/>
    </location>
    <ligand>
        <name>Zn(2+)</name>
        <dbReference type="ChEBI" id="CHEBI:29105"/>
    </ligand>
</feature>
<dbReference type="SUPFAM" id="SSF47781">
    <property type="entry name" value="RuvA domain 2-like"/>
    <property type="match status" value="1"/>
</dbReference>
<dbReference type="SMART" id="SM00292">
    <property type="entry name" value="BRCT"/>
    <property type="match status" value="1"/>
</dbReference>
<feature type="binding site" evidence="15">
    <location>
        <position position="115"/>
    </location>
    <ligand>
        <name>NAD(+)</name>
        <dbReference type="ChEBI" id="CHEBI:57540"/>
    </ligand>
</feature>
<dbReference type="SMART" id="SM00278">
    <property type="entry name" value="HhH1"/>
    <property type="match status" value="4"/>
</dbReference>
<dbReference type="FunFam" id="1.10.150.20:FF:000007">
    <property type="entry name" value="DNA ligase"/>
    <property type="match status" value="1"/>
</dbReference>
<dbReference type="PANTHER" id="PTHR23389:SF9">
    <property type="entry name" value="DNA LIGASE"/>
    <property type="match status" value="1"/>
</dbReference>
<dbReference type="InterPro" id="IPR041663">
    <property type="entry name" value="DisA/LigA_HHH"/>
</dbReference>
<keyword evidence="9 15" id="KW-0460">Magnesium</keyword>
<comment type="cofactor">
    <cofactor evidence="15">
        <name>Mg(2+)</name>
        <dbReference type="ChEBI" id="CHEBI:18420"/>
    </cofactor>
    <cofactor evidence="15">
        <name>Mn(2+)</name>
        <dbReference type="ChEBI" id="CHEBI:29035"/>
    </cofactor>
</comment>
<dbReference type="EMBL" id="AP021881">
    <property type="protein sequence ID" value="BBP01558.1"/>
    <property type="molecule type" value="Genomic_DNA"/>
</dbReference>
<evidence type="ECO:0000256" key="1">
    <source>
        <dbReference type="ARBA" id="ARBA00004067"/>
    </source>
</evidence>
<dbReference type="AlphaFoldDB" id="A0A809S3Y2"/>
<dbReference type="Gene3D" id="1.10.287.610">
    <property type="entry name" value="Helix hairpin bin"/>
    <property type="match status" value="1"/>
</dbReference>
<evidence type="ECO:0000256" key="12">
    <source>
        <dbReference type="ARBA" id="ARBA00023211"/>
    </source>
</evidence>
<dbReference type="SUPFAM" id="SSF52113">
    <property type="entry name" value="BRCT domain"/>
    <property type="match status" value="1"/>
</dbReference>
<dbReference type="GO" id="GO:0006260">
    <property type="term" value="P:DNA replication"/>
    <property type="evidence" value="ECO:0007669"/>
    <property type="project" value="UniProtKB-KW"/>
</dbReference>
<dbReference type="PROSITE" id="PS50172">
    <property type="entry name" value="BRCT"/>
    <property type="match status" value="1"/>
</dbReference>
<dbReference type="InterPro" id="IPR033136">
    <property type="entry name" value="DNA_ligase_CS"/>
</dbReference>
<keyword evidence="7 15" id="KW-0227">DNA damage</keyword>
<keyword evidence="4 15" id="KW-0436">Ligase</keyword>
<organism evidence="18 19">
    <name type="scientific">Sulfuriferula nivalis</name>
    <dbReference type="NCBI Taxonomy" id="2675298"/>
    <lineage>
        <taxon>Bacteria</taxon>
        <taxon>Pseudomonadati</taxon>
        <taxon>Pseudomonadota</taxon>
        <taxon>Betaproteobacteria</taxon>
        <taxon>Nitrosomonadales</taxon>
        <taxon>Sulfuricellaceae</taxon>
        <taxon>Sulfuriferula</taxon>
    </lineage>
</organism>
<feature type="binding site" evidence="15">
    <location>
        <begin position="84"/>
        <end position="85"/>
    </location>
    <ligand>
        <name>NAD(+)</name>
        <dbReference type="ChEBI" id="CHEBI:57540"/>
    </ligand>
</feature>
<evidence type="ECO:0000256" key="5">
    <source>
        <dbReference type="ARBA" id="ARBA00022705"/>
    </source>
</evidence>
<dbReference type="Gene3D" id="2.40.50.140">
    <property type="entry name" value="Nucleic acid-binding proteins"/>
    <property type="match status" value="1"/>
</dbReference>
<dbReference type="Pfam" id="PF22745">
    <property type="entry name" value="Nlig-Ia"/>
    <property type="match status" value="1"/>
</dbReference>
<comment type="function">
    <text evidence="1 15">DNA ligase that catalyzes the formation of phosphodiester linkages between 5'-phosphoryl and 3'-hydroxyl groups in double-stranded DNA using NAD as a coenzyme and as the energy source for the reaction. It is essential for DNA replication and repair of damaged DNA.</text>
</comment>
<evidence type="ECO:0000256" key="16">
    <source>
        <dbReference type="RuleBase" id="RU000618"/>
    </source>
</evidence>
<dbReference type="Gene3D" id="1.10.150.20">
    <property type="entry name" value="5' to 3' exonuclease, C-terminal subdomain"/>
    <property type="match status" value="2"/>
</dbReference>
<dbReference type="PANTHER" id="PTHR23389">
    <property type="entry name" value="CHROMOSOME TRANSMISSION FIDELITY FACTOR 18"/>
    <property type="match status" value="1"/>
</dbReference>
<evidence type="ECO:0000313" key="19">
    <source>
        <dbReference type="Proteomes" id="UP000463939"/>
    </source>
</evidence>
<dbReference type="GO" id="GO:0003677">
    <property type="term" value="F:DNA binding"/>
    <property type="evidence" value="ECO:0007669"/>
    <property type="project" value="InterPro"/>
</dbReference>
<evidence type="ECO:0000256" key="8">
    <source>
        <dbReference type="ARBA" id="ARBA00022833"/>
    </source>
</evidence>
<dbReference type="InterPro" id="IPR018239">
    <property type="entry name" value="DNA_ligase_AS"/>
</dbReference>
<protein>
    <recommendedName>
        <fullName evidence="3 15">DNA ligase</fullName>
        <ecNumber evidence="2 15">6.5.1.2</ecNumber>
    </recommendedName>
    <alternativeName>
        <fullName evidence="15">Polydeoxyribonucleotide synthase [NAD(+)]</fullName>
    </alternativeName>
</protein>
<dbReference type="GO" id="GO:0005829">
    <property type="term" value="C:cytosol"/>
    <property type="evidence" value="ECO:0007669"/>
    <property type="project" value="TreeGrafter"/>
</dbReference>
<dbReference type="FunFam" id="3.30.470.30:FF:000001">
    <property type="entry name" value="DNA ligase"/>
    <property type="match status" value="1"/>
</dbReference>
<dbReference type="InterPro" id="IPR036420">
    <property type="entry name" value="BRCT_dom_sf"/>
</dbReference>
<comment type="similarity">
    <text evidence="14 15">Belongs to the NAD-dependent DNA ligase family. LigA subfamily.</text>
</comment>
<sequence length="676" mass="74716">MTTIAEIQDHIEQLRKQLEYHNYRYYVLDAPEVSDAEYDSLFRELQNLEQQYPQFITATSPTQRVGGAALSEFSHTTHSTPMLSLNNAFSDDDVIAFDRRVCEAVHVTEMIYAVEPKFDGLAINLVYEHGQFVMGATRGDGYVGEDVTLNLRTIRAIPMSLATLTPPDRIEIRGEVLMLKADFQTLNQAQRNQGLKEFANPRNAAAGSLRQLDSRITATRGLHFFAYGVGECTGYVMPATHSAMMRQLAEWHLPVAKLVDVVQGVDGLLGYYQRVGEMREQLPFDIDGVVYKVDDLALQSQIGFVARAPRFAIAHKFPAQEATTVVLDIDVQVGRTGAITPVARLVPVQVGGVIVTNATLHNEDEIRRKDIRIGDSVNVRRAGDVIPEVVSVVLSRRPADVREFVMPTTCPVCGSHIVRLADEAIARCTGGLYCPAQRKQALWHFSSRRAMDIDGLGDKLIDQMVDEDIVHHPADLYRLGLLSLMNLERMGEKSAQNILAAIEKSKQTTLARFIYALGIRHVGEQTAKDLARYFGNLDALMVADEETLIRVPDVGKVVANSVLQFFSEPHNRTVIELLLAMGVHWHDTMSVKDVVDNPLSGSVFVVTGTLPNLSRDEAKAKIEAIGAKVAGSVSKKTTYVVAGADPGSKFIKAQELGVTIIDEAELINILGKYEHE</sequence>
<dbReference type="SUPFAM" id="SSF50249">
    <property type="entry name" value="Nucleic acid-binding proteins"/>
    <property type="match status" value="1"/>
</dbReference>
<evidence type="ECO:0000256" key="4">
    <source>
        <dbReference type="ARBA" id="ARBA00022598"/>
    </source>
</evidence>
<feature type="binding site" evidence="15">
    <location>
        <position position="434"/>
    </location>
    <ligand>
        <name>Zn(2+)</name>
        <dbReference type="ChEBI" id="CHEBI:29105"/>
    </ligand>
</feature>
<evidence type="ECO:0000256" key="14">
    <source>
        <dbReference type="ARBA" id="ARBA00060881"/>
    </source>
</evidence>
<evidence type="ECO:0000256" key="9">
    <source>
        <dbReference type="ARBA" id="ARBA00022842"/>
    </source>
</evidence>
<proteinExistence type="inferred from homology"/>
<evidence type="ECO:0000313" key="18">
    <source>
        <dbReference type="EMBL" id="BBP01558.1"/>
    </source>
</evidence>
<keyword evidence="11 15" id="KW-0234">DNA repair</keyword>
<accession>A0A809S3Y2</accession>
<dbReference type="Pfam" id="PF12826">
    <property type="entry name" value="HHH_2"/>
    <property type="match status" value="1"/>
</dbReference>
<dbReference type="InterPro" id="IPR013840">
    <property type="entry name" value="DNAligase_N"/>
</dbReference>
<keyword evidence="5 15" id="KW-0235">DNA replication</keyword>
<dbReference type="SMART" id="SM00532">
    <property type="entry name" value="LIGANc"/>
    <property type="match status" value="1"/>
</dbReference>
<dbReference type="InterPro" id="IPR001679">
    <property type="entry name" value="DNA_ligase"/>
</dbReference>
<dbReference type="Pfam" id="PF00533">
    <property type="entry name" value="BRCT"/>
    <property type="match status" value="1"/>
</dbReference>
<dbReference type="Gene3D" id="3.40.50.10190">
    <property type="entry name" value="BRCT domain"/>
    <property type="match status" value="1"/>
</dbReference>
<dbReference type="PROSITE" id="PS01055">
    <property type="entry name" value="DNA_LIGASE_N1"/>
    <property type="match status" value="1"/>
</dbReference>
<evidence type="ECO:0000256" key="2">
    <source>
        <dbReference type="ARBA" id="ARBA00012722"/>
    </source>
</evidence>
<dbReference type="Proteomes" id="UP000463939">
    <property type="component" value="Chromosome"/>
</dbReference>
<evidence type="ECO:0000256" key="6">
    <source>
        <dbReference type="ARBA" id="ARBA00022723"/>
    </source>
</evidence>
<dbReference type="InterPro" id="IPR003583">
    <property type="entry name" value="Hlx-hairpin-Hlx_DNA-bd_motif"/>
</dbReference>
<dbReference type="GO" id="GO:0046872">
    <property type="term" value="F:metal ion binding"/>
    <property type="evidence" value="ECO:0007669"/>
    <property type="project" value="UniProtKB-KW"/>
</dbReference>
<dbReference type="FunFam" id="1.10.287.610:FF:000002">
    <property type="entry name" value="DNA ligase"/>
    <property type="match status" value="1"/>
</dbReference>
<dbReference type="NCBIfam" id="NF005932">
    <property type="entry name" value="PRK07956.1"/>
    <property type="match status" value="1"/>
</dbReference>
<dbReference type="EC" id="6.5.1.2" evidence="2 15"/>